<dbReference type="InterPro" id="IPR037401">
    <property type="entry name" value="SnoaL-like"/>
</dbReference>
<feature type="domain" description="SnoaL-like" evidence="1">
    <location>
        <begin position="20"/>
        <end position="149"/>
    </location>
</feature>
<protein>
    <submittedName>
        <fullName evidence="2">SnoaL-like domain-containing protein</fullName>
    </submittedName>
</protein>
<dbReference type="EMBL" id="JBFTWV010000007">
    <property type="protein sequence ID" value="KAL2799468.1"/>
    <property type="molecule type" value="Genomic_DNA"/>
</dbReference>
<accession>A0ABR4GKB5</accession>
<dbReference type="Gene3D" id="3.10.450.50">
    <property type="match status" value="1"/>
</dbReference>
<proteinExistence type="predicted"/>
<evidence type="ECO:0000313" key="3">
    <source>
        <dbReference type="Proteomes" id="UP001610563"/>
    </source>
</evidence>
<dbReference type="SUPFAM" id="SSF54427">
    <property type="entry name" value="NTF2-like"/>
    <property type="match status" value="1"/>
</dbReference>
<evidence type="ECO:0000259" key="1">
    <source>
        <dbReference type="Pfam" id="PF13577"/>
    </source>
</evidence>
<keyword evidence="3" id="KW-1185">Reference proteome</keyword>
<organism evidence="2 3">
    <name type="scientific">Aspergillus keveii</name>
    <dbReference type="NCBI Taxonomy" id="714993"/>
    <lineage>
        <taxon>Eukaryota</taxon>
        <taxon>Fungi</taxon>
        <taxon>Dikarya</taxon>
        <taxon>Ascomycota</taxon>
        <taxon>Pezizomycotina</taxon>
        <taxon>Eurotiomycetes</taxon>
        <taxon>Eurotiomycetidae</taxon>
        <taxon>Eurotiales</taxon>
        <taxon>Aspergillaceae</taxon>
        <taxon>Aspergillus</taxon>
        <taxon>Aspergillus subgen. Nidulantes</taxon>
    </lineage>
</organism>
<evidence type="ECO:0000313" key="2">
    <source>
        <dbReference type="EMBL" id="KAL2799468.1"/>
    </source>
</evidence>
<dbReference type="Proteomes" id="UP001610563">
    <property type="component" value="Unassembled WGS sequence"/>
</dbReference>
<reference evidence="2 3" key="1">
    <citation type="submission" date="2024-07" db="EMBL/GenBank/DDBJ databases">
        <title>Section-level genome sequencing and comparative genomics of Aspergillus sections Usti and Cavernicolus.</title>
        <authorList>
            <consortium name="Lawrence Berkeley National Laboratory"/>
            <person name="Nybo J.L."/>
            <person name="Vesth T.C."/>
            <person name="Theobald S."/>
            <person name="Frisvad J.C."/>
            <person name="Larsen T.O."/>
            <person name="Kjaerboelling I."/>
            <person name="Rothschild-Mancinelli K."/>
            <person name="Lyhne E.K."/>
            <person name="Kogle M.E."/>
            <person name="Barry K."/>
            <person name="Clum A."/>
            <person name="Na H."/>
            <person name="Ledsgaard L."/>
            <person name="Lin J."/>
            <person name="Lipzen A."/>
            <person name="Kuo A."/>
            <person name="Riley R."/>
            <person name="Mondo S."/>
            <person name="Labutti K."/>
            <person name="Haridas S."/>
            <person name="Pangalinan J."/>
            <person name="Salamov A.A."/>
            <person name="Simmons B.A."/>
            <person name="Magnuson J.K."/>
            <person name="Chen J."/>
            <person name="Drula E."/>
            <person name="Henrissat B."/>
            <person name="Wiebenga A."/>
            <person name="Lubbers R.J."/>
            <person name="Gomes A.C."/>
            <person name="Makela M.R."/>
            <person name="Stajich J."/>
            <person name="Grigoriev I.V."/>
            <person name="Mortensen U.H."/>
            <person name="De Vries R.P."/>
            <person name="Baker S.E."/>
            <person name="Andersen M.R."/>
        </authorList>
    </citation>
    <scope>NUCLEOTIDE SEQUENCE [LARGE SCALE GENOMIC DNA]</scope>
    <source>
        <strain evidence="2 3">CBS 209.92</strain>
    </source>
</reference>
<dbReference type="InterPro" id="IPR032710">
    <property type="entry name" value="NTF2-like_dom_sf"/>
</dbReference>
<comment type="caution">
    <text evidence="2">The sequence shown here is derived from an EMBL/GenBank/DDBJ whole genome shotgun (WGS) entry which is preliminary data.</text>
</comment>
<sequence>MSSYPSNPLPIHLSPPFSPREAIADALYRCIEGLDTNNKPLFDSSFTETATLEVNGTVSEGLAAIHTNCFDVLGRKNTTHFVSNVRIHIEESGEKAVMSAYSLAQHYREGEGISEKGDQERLLTGNSYHIELVREADAAEGQFWRIERFVVKSSWAEGFWGVMKAA</sequence>
<gene>
    <name evidence="2" type="ORF">BJX66DRAFT_332954</name>
</gene>
<name>A0ABR4GKB5_9EURO</name>
<dbReference type="Pfam" id="PF13577">
    <property type="entry name" value="SnoaL_4"/>
    <property type="match status" value="1"/>
</dbReference>